<keyword evidence="3" id="KW-0645">Protease</keyword>
<reference evidence="7" key="1">
    <citation type="submission" date="2023-06" db="EMBL/GenBank/DDBJ databases">
        <title>Genome-scale phylogeny and comparative genomics of the fungal order Sordariales.</title>
        <authorList>
            <consortium name="Lawrence Berkeley National Laboratory"/>
            <person name="Hensen N."/>
            <person name="Bonometti L."/>
            <person name="Westerberg I."/>
            <person name="Brannstrom I.O."/>
            <person name="Guillou S."/>
            <person name="Cros-Aarteil S."/>
            <person name="Calhoun S."/>
            <person name="Haridas S."/>
            <person name="Kuo A."/>
            <person name="Mondo S."/>
            <person name="Pangilinan J."/>
            <person name="Riley R."/>
            <person name="LaButti K."/>
            <person name="Andreopoulos B."/>
            <person name="Lipzen A."/>
            <person name="Chen C."/>
            <person name="Yanf M."/>
            <person name="Daum C."/>
            <person name="Ng V."/>
            <person name="Clum A."/>
            <person name="Steindorff A."/>
            <person name="Ohm R."/>
            <person name="Martin F."/>
            <person name="Silar P."/>
            <person name="Natvig D."/>
            <person name="Lalanne C."/>
            <person name="Gautier V."/>
            <person name="Ament-velasquez S.L."/>
            <person name="Kruys A."/>
            <person name="Hutchinson M.I."/>
            <person name="Powell A.J."/>
            <person name="Barry K."/>
            <person name="Miller A.N."/>
            <person name="Grigoriev I.V."/>
            <person name="Debuchy R."/>
            <person name="Gladieux P."/>
            <person name="Thoren M.H."/>
            <person name="Johannesson H."/>
        </authorList>
    </citation>
    <scope>NUCLEOTIDE SEQUENCE</scope>
    <source>
        <strain evidence="7">SMH2392-1A</strain>
    </source>
</reference>
<dbReference type="GO" id="GO:0008233">
    <property type="term" value="F:peptidase activity"/>
    <property type="evidence" value="ECO:0007669"/>
    <property type="project" value="UniProtKB-KW"/>
</dbReference>
<dbReference type="EC" id="3.4.-.-" evidence="3"/>
<dbReference type="RefSeq" id="XP_060303838.1">
    <property type="nucleotide sequence ID" value="XM_060441071.1"/>
</dbReference>
<dbReference type="Gene3D" id="3.40.630.10">
    <property type="entry name" value="Zn peptidases"/>
    <property type="match status" value="1"/>
</dbReference>
<dbReference type="InterPro" id="IPR007484">
    <property type="entry name" value="Peptidase_M28"/>
</dbReference>
<dbReference type="SUPFAM" id="SSF53187">
    <property type="entry name" value="Zn-dependent exopeptidases"/>
    <property type="match status" value="1"/>
</dbReference>
<dbReference type="EMBL" id="JAUIRO010000001">
    <property type="protein sequence ID" value="KAK0734961.1"/>
    <property type="molecule type" value="Genomic_DNA"/>
</dbReference>
<dbReference type="GO" id="GO:0016603">
    <property type="term" value="F:glutaminyl-peptide cyclotransferase activity"/>
    <property type="evidence" value="ECO:0007669"/>
    <property type="project" value="InterPro"/>
</dbReference>
<keyword evidence="2" id="KW-0012">Acyltransferase</keyword>
<dbReference type="InterPro" id="IPR040234">
    <property type="entry name" value="QC/QCL"/>
</dbReference>
<evidence type="ECO:0000256" key="5">
    <source>
        <dbReference type="SAM" id="Phobius"/>
    </source>
</evidence>
<dbReference type="Proteomes" id="UP001172101">
    <property type="component" value="Unassembled WGS sequence"/>
</dbReference>
<dbReference type="PANTHER" id="PTHR12283">
    <property type="entry name" value="GLUTAMINYL-PEPTIDE CYCLOTRANSFERASE"/>
    <property type="match status" value="1"/>
</dbReference>
<keyword evidence="3" id="KW-0479">Metal-binding</keyword>
<keyword evidence="5" id="KW-0812">Transmembrane</keyword>
<feature type="transmembrane region" description="Helical" evidence="5">
    <location>
        <begin position="39"/>
        <end position="59"/>
    </location>
</feature>
<evidence type="ECO:0000256" key="4">
    <source>
        <dbReference type="SAM" id="MobiDB-lite"/>
    </source>
</evidence>
<keyword evidence="5" id="KW-1133">Transmembrane helix</keyword>
<sequence>MAHCRTRRTPFVAATGGGSSSSSMTAGITRPTKHRRHHLLLLALLVYHLLAATTARAYAPLSDVSLARILSGVADLDANTGALLAPILIPRVPGTAGSEKAQRHFADFFARHLPLWTLEWHNSTATTPATGDMLVPFANLVFRRDPPWVVAEAEAGAGAGAATAAPGDVARLTLAAHYDSLYRPEGFVGAVDSAAPCAMLLHVARSIDAALTSKWDAMRAAGHAPDGLEEEKGVQILFLDGEEAWVSWTDSDSLYGSRALAQTWETTEHEGIFSTPLQAISMFVLLDLLGAPGPRVPSYFAQTHWVYQHLAAAEGRLRKLGALETEASNNHPFLPEARKRPEQFTRGFVQDDHVPFMERGVDVLHIIPTPFPDVWHTLDDDGAHLDPPTVRDWATIMTAFVAEWMELDGFLPPVPLPEDTKKRAKTYTEKSEL</sequence>
<evidence type="ECO:0000256" key="3">
    <source>
        <dbReference type="RuleBase" id="RU361240"/>
    </source>
</evidence>
<dbReference type="PANTHER" id="PTHR12283:SF6">
    <property type="entry name" value="GLUTAMINYL-PEPTIDE CYCLOTRANSFERASE-RELATED"/>
    <property type="match status" value="1"/>
</dbReference>
<comment type="similarity">
    <text evidence="3">Belongs to the peptidase M28 family.</text>
</comment>
<evidence type="ECO:0000313" key="8">
    <source>
        <dbReference type="Proteomes" id="UP001172101"/>
    </source>
</evidence>
<keyword evidence="8" id="KW-1185">Reference proteome</keyword>
<dbReference type="CDD" id="cd03880">
    <property type="entry name" value="M28_QC_like"/>
    <property type="match status" value="1"/>
</dbReference>
<keyword evidence="1" id="KW-0808">Transferase</keyword>
<evidence type="ECO:0000256" key="2">
    <source>
        <dbReference type="ARBA" id="ARBA00023315"/>
    </source>
</evidence>
<gene>
    <name evidence="7" type="ORF">B0T26DRAFT_690249</name>
</gene>
<evidence type="ECO:0000313" key="7">
    <source>
        <dbReference type="EMBL" id="KAK0734961.1"/>
    </source>
</evidence>
<keyword evidence="3" id="KW-0862">Zinc</keyword>
<protein>
    <recommendedName>
        <fullName evidence="3">Peptide hydrolase</fullName>
        <ecNumber evidence="3">3.4.-.-</ecNumber>
    </recommendedName>
</protein>
<organism evidence="7 8">
    <name type="scientific">Lasiosphaeria miniovina</name>
    <dbReference type="NCBI Taxonomy" id="1954250"/>
    <lineage>
        <taxon>Eukaryota</taxon>
        <taxon>Fungi</taxon>
        <taxon>Dikarya</taxon>
        <taxon>Ascomycota</taxon>
        <taxon>Pezizomycotina</taxon>
        <taxon>Sordariomycetes</taxon>
        <taxon>Sordariomycetidae</taxon>
        <taxon>Sordariales</taxon>
        <taxon>Lasiosphaeriaceae</taxon>
        <taxon>Lasiosphaeria</taxon>
    </lineage>
</organism>
<dbReference type="GO" id="GO:0006508">
    <property type="term" value="P:proteolysis"/>
    <property type="evidence" value="ECO:0007669"/>
    <property type="project" value="UniProtKB-KW"/>
</dbReference>
<dbReference type="Pfam" id="PF04389">
    <property type="entry name" value="Peptidase_M28"/>
    <property type="match status" value="1"/>
</dbReference>
<comment type="caution">
    <text evidence="7">The sequence shown here is derived from an EMBL/GenBank/DDBJ whole genome shotgun (WGS) entry which is preliminary data.</text>
</comment>
<evidence type="ECO:0000256" key="1">
    <source>
        <dbReference type="ARBA" id="ARBA00022679"/>
    </source>
</evidence>
<dbReference type="GeneID" id="85324341"/>
<dbReference type="GO" id="GO:0008270">
    <property type="term" value="F:zinc ion binding"/>
    <property type="evidence" value="ECO:0007669"/>
    <property type="project" value="TreeGrafter"/>
</dbReference>
<keyword evidence="5" id="KW-0472">Membrane</keyword>
<evidence type="ECO:0000259" key="6">
    <source>
        <dbReference type="Pfam" id="PF04389"/>
    </source>
</evidence>
<name>A0AA40EEW5_9PEZI</name>
<proteinExistence type="inferred from homology"/>
<feature type="domain" description="Peptidase M28" evidence="6">
    <location>
        <begin position="170"/>
        <end position="400"/>
    </location>
</feature>
<accession>A0AA40EEW5</accession>
<dbReference type="AlphaFoldDB" id="A0AA40EEW5"/>
<dbReference type="InterPro" id="IPR037457">
    <property type="entry name" value="M28_QC"/>
</dbReference>
<keyword evidence="3" id="KW-0378">Hydrolase</keyword>
<feature type="region of interest" description="Disordered" evidence="4">
    <location>
        <begin position="1"/>
        <end position="28"/>
    </location>
</feature>